<accession>A0AAW2ATS4</accession>
<gene>
    <name evidence="1" type="ORF">ABG768_018972</name>
</gene>
<dbReference type="EMBL" id="JAWDJR010000003">
    <property type="protein sequence ID" value="KAK9977151.1"/>
    <property type="molecule type" value="Genomic_DNA"/>
</dbReference>
<evidence type="ECO:0000313" key="1">
    <source>
        <dbReference type="EMBL" id="KAK9977151.1"/>
    </source>
</evidence>
<comment type="caution">
    <text evidence="1">The sequence shown here is derived from an EMBL/GenBank/DDBJ whole genome shotgun (WGS) entry which is preliminary data.</text>
</comment>
<dbReference type="AlphaFoldDB" id="A0AAW2ATS4"/>
<feature type="non-terminal residue" evidence="1">
    <location>
        <position position="1"/>
    </location>
</feature>
<proteinExistence type="predicted"/>
<name>A0AAW2ATS4_CULAL</name>
<reference evidence="1 2" key="1">
    <citation type="submission" date="2024-05" db="EMBL/GenBank/DDBJ databases">
        <title>A high-quality chromosomal-level genome assembly of Topmouth culter (Culter alburnus).</title>
        <authorList>
            <person name="Zhao H."/>
        </authorList>
    </citation>
    <scope>NUCLEOTIDE SEQUENCE [LARGE SCALE GENOMIC DNA]</scope>
    <source>
        <strain evidence="1">CATC2023</strain>
        <tissue evidence="1">Muscle</tissue>
    </source>
</reference>
<keyword evidence="2" id="KW-1185">Reference proteome</keyword>
<sequence length="66" mass="7841">NEDIRHFLEEATVMDPRFKSKLLADNIWERVKQAAVMAQNKVFLFSFTQTHIQRHAHREACINVLF</sequence>
<protein>
    <submittedName>
        <fullName evidence="1">Uncharacterized protein</fullName>
    </submittedName>
</protein>
<evidence type="ECO:0000313" key="2">
    <source>
        <dbReference type="Proteomes" id="UP001479290"/>
    </source>
</evidence>
<dbReference type="Proteomes" id="UP001479290">
    <property type="component" value="Unassembled WGS sequence"/>
</dbReference>
<organism evidence="1 2">
    <name type="scientific">Culter alburnus</name>
    <name type="common">Topmouth culter</name>
    <dbReference type="NCBI Taxonomy" id="194366"/>
    <lineage>
        <taxon>Eukaryota</taxon>
        <taxon>Metazoa</taxon>
        <taxon>Chordata</taxon>
        <taxon>Craniata</taxon>
        <taxon>Vertebrata</taxon>
        <taxon>Euteleostomi</taxon>
        <taxon>Actinopterygii</taxon>
        <taxon>Neopterygii</taxon>
        <taxon>Teleostei</taxon>
        <taxon>Ostariophysi</taxon>
        <taxon>Cypriniformes</taxon>
        <taxon>Xenocyprididae</taxon>
        <taxon>Xenocypridinae</taxon>
        <taxon>Culter</taxon>
    </lineage>
</organism>